<dbReference type="GO" id="GO:0004252">
    <property type="term" value="F:serine-type endopeptidase activity"/>
    <property type="evidence" value="ECO:0007669"/>
    <property type="project" value="InterPro"/>
</dbReference>
<proteinExistence type="predicted"/>
<dbReference type="GO" id="GO:0006508">
    <property type="term" value="P:proteolysis"/>
    <property type="evidence" value="ECO:0007669"/>
    <property type="project" value="InterPro"/>
</dbReference>
<dbReference type="PANTHER" id="PTHR33516">
    <property type="entry name" value="LEXA REPRESSOR"/>
    <property type="match status" value="1"/>
</dbReference>
<dbReference type="InterPro" id="IPR006199">
    <property type="entry name" value="LexA_DNA-bd_dom"/>
</dbReference>
<protein>
    <submittedName>
        <fullName evidence="2">Transcriptional regulator</fullName>
    </submittedName>
</protein>
<name>A0A0M0GGK1_SPOGL</name>
<accession>A0A0M0GGK1</accession>
<dbReference type="SUPFAM" id="SSF46785">
    <property type="entry name" value="Winged helix' DNA-binding domain"/>
    <property type="match status" value="1"/>
</dbReference>
<dbReference type="InterPro" id="IPR050077">
    <property type="entry name" value="LexA_repressor"/>
</dbReference>
<dbReference type="RefSeq" id="WP_053436295.1">
    <property type="nucleotide sequence ID" value="NZ_LGUF01000007.1"/>
</dbReference>
<keyword evidence="3" id="KW-1185">Reference proteome</keyword>
<dbReference type="PATRIC" id="fig|1459.3.peg.4487"/>
<dbReference type="Gene3D" id="1.10.10.10">
    <property type="entry name" value="Winged helix-like DNA-binding domain superfamily/Winged helix DNA-binding domain"/>
    <property type="match status" value="1"/>
</dbReference>
<comment type="caution">
    <text evidence="2">The sequence shown here is derived from an EMBL/GenBank/DDBJ whole genome shotgun (WGS) entry which is preliminary data.</text>
</comment>
<evidence type="ECO:0000313" key="3">
    <source>
        <dbReference type="Proteomes" id="UP000037109"/>
    </source>
</evidence>
<dbReference type="Proteomes" id="UP000037109">
    <property type="component" value="Unassembled WGS sequence"/>
</dbReference>
<dbReference type="PANTHER" id="PTHR33516:SF2">
    <property type="entry name" value="LEXA REPRESSOR-RELATED"/>
    <property type="match status" value="1"/>
</dbReference>
<reference evidence="3" key="1">
    <citation type="submission" date="2015-07" db="EMBL/GenBank/DDBJ databases">
        <title>Fjat-10036 dsm4.</title>
        <authorList>
            <person name="Liu B."/>
            <person name="Wang J."/>
            <person name="Zhu Y."/>
            <person name="Liu G."/>
            <person name="Chen Q."/>
            <person name="Chen Z."/>
            <person name="Lan J."/>
            <person name="Che J."/>
            <person name="Ge C."/>
            <person name="Shi H."/>
            <person name="Pan Z."/>
            <person name="Liu X."/>
        </authorList>
    </citation>
    <scope>NUCLEOTIDE SEQUENCE [LARGE SCALE GENOMIC DNA]</scope>
    <source>
        <strain evidence="3">DSM 4</strain>
    </source>
</reference>
<dbReference type="OrthoDB" id="1956263at2"/>
<gene>
    <name evidence="2" type="ORF">AF332_20345</name>
</gene>
<sequence>MRDLSKRQKETLEAINQYINKHNYPPAFRDLADMLGLKSSSTVSDLLHKLRDKGYISWEPTQPRTLRILKTAS</sequence>
<dbReference type="InterPro" id="IPR036390">
    <property type="entry name" value="WH_DNA-bd_sf"/>
</dbReference>
<dbReference type="InterPro" id="IPR036388">
    <property type="entry name" value="WH-like_DNA-bd_sf"/>
</dbReference>
<dbReference type="AlphaFoldDB" id="A0A0M0GGK1"/>
<dbReference type="Pfam" id="PF01726">
    <property type="entry name" value="LexA_DNA_bind"/>
    <property type="match status" value="1"/>
</dbReference>
<dbReference type="STRING" id="1459.AF332_20345"/>
<dbReference type="EMBL" id="LGUF01000007">
    <property type="protein sequence ID" value="KON88913.1"/>
    <property type="molecule type" value="Genomic_DNA"/>
</dbReference>
<evidence type="ECO:0000313" key="2">
    <source>
        <dbReference type="EMBL" id="KON88913.1"/>
    </source>
</evidence>
<evidence type="ECO:0000259" key="1">
    <source>
        <dbReference type="Pfam" id="PF01726"/>
    </source>
</evidence>
<feature type="domain" description="LexA repressor DNA-binding" evidence="1">
    <location>
        <begin position="1"/>
        <end position="65"/>
    </location>
</feature>
<organism evidence="2 3">
    <name type="scientific">Sporosarcina globispora</name>
    <name type="common">Bacillus globisporus</name>
    <dbReference type="NCBI Taxonomy" id="1459"/>
    <lineage>
        <taxon>Bacteria</taxon>
        <taxon>Bacillati</taxon>
        <taxon>Bacillota</taxon>
        <taxon>Bacilli</taxon>
        <taxon>Bacillales</taxon>
        <taxon>Caryophanaceae</taxon>
        <taxon>Sporosarcina</taxon>
    </lineage>
</organism>